<keyword evidence="1" id="KW-0732">Signal</keyword>
<organism evidence="4 5">
    <name type="scientific">Psychrosphaera haliotis</name>
    <dbReference type="NCBI Taxonomy" id="555083"/>
    <lineage>
        <taxon>Bacteria</taxon>
        <taxon>Pseudomonadati</taxon>
        <taxon>Pseudomonadota</taxon>
        <taxon>Gammaproteobacteria</taxon>
        <taxon>Alteromonadales</taxon>
        <taxon>Pseudoalteromonadaceae</taxon>
        <taxon>Psychrosphaera</taxon>
    </lineage>
</organism>
<evidence type="ECO:0000256" key="1">
    <source>
        <dbReference type="ARBA" id="ARBA00022729"/>
    </source>
</evidence>
<dbReference type="AlphaFoldDB" id="A0A6N8FB50"/>
<dbReference type="NCBIfam" id="TIGR03027">
    <property type="entry name" value="pepcterm_export"/>
    <property type="match status" value="1"/>
</dbReference>
<proteinExistence type="predicted"/>
<protein>
    <submittedName>
        <fullName evidence="4">Sugar ABC transporter substrate-binding protein</fullName>
    </submittedName>
</protein>
<evidence type="ECO:0000259" key="3">
    <source>
        <dbReference type="Pfam" id="PF10531"/>
    </source>
</evidence>
<dbReference type="PANTHER" id="PTHR33619:SF3">
    <property type="entry name" value="POLYSACCHARIDE EXPORT PROTEIN GFCE-RELATED"/>
    <property type="match status" value="1"/>
</dbReference>
<evidence type="ECO:0000259" key="2">
    <source>
        <dbReference type="Pfam" id="PF02563"/>
    </source>
</evidence>
<evidence type="ECO:0000313" key="5">
    <source>
        <dbReference type="Proteomes" id="UP000439994"/>
    </source>
</evidence>
<name>A0A6N8FB50_9GAMM</name>
<dbReference type="Proteomes" id="UP000439994">
    <property type="component" value="Unassembled WGS sequence"/>
</dbReference>
<dbReference type="RefSeq" id="WP_155697097.1">
    <property type="nucleotide sequence ID" value="NZ_WOCD01000005.1"/>
</dbReference>
<reference evidence="4 5" key="1">
    <citation type="submission" date="2019-11" db="EMBL/GenBank/DDBJ databases">
        <title>P. haliotis isolates from Z. marina roots.</title>
        <authorList>
            <person name="Cohen M."/>
            <person name="Jospin G."/>
            <person name="Eisen J.A."/>
            <person name="Coil D.A."/>
        </authorList>
    </citation>
    <scope>NUCLEOTIDE SEQUENCE [LARGE SCALE GENOMIC DNA]</scope>
    <source>
        <strain evidence="4 5">UCD-MCMsp1aY</strain>
    </source>
</reference>
<dbReference type="Gene3D" id="3.30.1950.10">
    <property type="entry name" value="wza like domain"/>
    <property type="match status" value="1"/>
</dbReference>
<dbReference type="Pfam" id="PF10531">
    <property type="entry name" value="SLBB"/>
    <property type="match status" value="1"/>
</dbReference>
<keyword evidence="5" id="KW-1185">Reference proteome</keyword>
<dbReference type="Pfam" id="PF02563">
    <property type="entry name" value="Poly_export"/>
    <property type="match status" value="1"/>
</dbReference>
<dbReference type="OrthoDB" id="9808421at2"/>
<dbReference type="InterPro" id="IPR003715">
    <property type="entry name" value="Poly_export_N"/>
</dbReference>
<dbReference type="EMBL" id="WOCD01000005">
    <property type="protein sequence ID" value="MUH73693.1"/>
    <property type="molecule type" value="Genomic_DNA"/>
</dbReference>
<feature type="domain" description="Polysaccharide export protein N-terminal" evidence="2">
    <location>
        <begin position="45"/>
        <end position="118"/>
    </location>
</feature>
<dbReference type="GO" id="GO:0015159">
    <property type="term" value="F:polysaccharide transmembrane transporter activity"/>
    <property type="evidence" value="ECO:0007669"/>
    <property type="project" value="InterPro"/>
</dbReference>
<gene>
    <name evidence="4" type="ORF">GNP35_15070</name>
</gene>
<sequence length="213" mass="23146">MDNKNKSEFAVKILILLVCVLAMIGCSTNRLPTATVKPSAIASVDDYQYLIGPGDSVNIFVWRNPEVSGSFMVRPDGMITTSLVEDIPVSGKTPTQLAREIEVVLGQYIKSPIVTVSVGGFVGPFTEQVRVIGEASNPMAVNYRQNMTLLDLMIQVGGLTEFANGNSAVLVRVINGEQTEFELELDDLIKQGDISANVDILPGDIIIIPEDWF</sequence>
<comment type="caution">
    <text evidence="4">The sequence shown here is derived from an EMBL/GenBank/DDBJ whole genome shotgun (WGS) entry which is preliminary data.</text>
</comment>
<dbReference type="InterPro" id="IPR049712">
    <property type="entry name" value="Poly_export"/>
</dbReference>
<dbReference type="PANTHER" id="PTHR33619">
    <property type="entry name" value="POLYSACCHARIDE EXPORT PROTEIN GFCE-RELATED"/>
    <property type="match status" value="1"/>
</dbReference>
<evidence type="ECO:0000313" key="4">
    <source>
        <dbReference type="EMBL" id="MUH73693.1"/>
    </source>
</evidence>
<dbReference type="InterPro" id="IPR019554">
    <property type="entry name" value="Soluble_ligand-bd"/>
</dbReference>
<feature type="domain" description="Soluble ligand binding" evidence="3">
    <location>
        <begin position="129"/>
        <end position="177"/>
    </location>
</feature>
<accession>A0A6N8FB50</accession>
<dbReference type="InterPro" id="IPR017477">
    <property type="entry name" value="PEP-CTERM_polysacc_export"/>
</dbReference>
<dbReference type="PROSITE" id="PS51257">
    <property type="entry name" value="PROKAR_LIPOPROTEIN"/>
    <property type="match status" value="1"/>
</dbReference>
<dbReference type="Gene3D" id="3.10.560.10">
    <property type="entry name" value="Outer membrane lipoprotein wza domain like"/>
    <property type="match status" value="1"/>
</dbReference>